<dbReference type="WBParaSite" id="NBR_0000492101-mRNA-1">
    <property type="protein sequence ID" value="NBR_0000492101-mRNA-1"/>
    <property type="gene ID" value="NBR_0000492101"/>
</dbReference>
<reference evidence="10" key="1">
    <citation type="submission" date="2017-02" db="UniProtKB">
        <authorList>
            <consortium name="WormBaseParasite"/>
        </authorList>
    </citation>
    <scope>IDENTIFICATION</scope>
</reference>
<dbReference type="GO" id="GO:0019871">
    <property type="term" value="F:sodium channel inhibitor activity"/>
    <property type="evidence" value="ECO:0007669"/>
    <property type="project" value="TreeGrafter"/>
</dbReference>
<sequence length="77" mass="8982">MGMAIYHGKLLDAFFIRPFYKMMLGKKITLFDMESVDNAYYNSLIYIKDNDPEDLELTFAVDDCVFGEVSVSYQNLY</sequence>
<evidence type="ECO:0000313" key="9">
    <source>
        <dbReference type="Proteomes" id="UP000271162"/>
    </source>
</evidence>
<dbReference type="InterPro" id="IPR000569">
    <property type="entry name" value="HECT_dom"/>
</dbReference>
<dbReference type="EC" id="2.3.2.26" evidence="3"/>
<protein>
    <recommendedName>
        <fullName evidence="3">HECT-type E3 ubiquitin transferase</fullName>
        <ecNumber evidence="3">2.3.2.26</ecNumber>
    </recommendedName>
</protein>
<evidence type="ECO:0000256" key="2">
    <source>
        <dbReference type="ARBA" id="ARBA00004906"/>
    </source>
</evidence>
<dbReference type="PANTHER" id="PTHR11254:SF440">
    <property type="entry name" value="E3 UBIQUITIN-PROTEIN LIGASE NEDD-4"/>
    <property type="match status" value="1"/>
</dbReference>
<dbReference type="Proteomes" id="UP000271162">
    <property type="component" value="Unassembled WGS sequence"/>
</dbReference>
<keyword evidence="5 6" id="KW-0833">Ubl conjugation pathway</keyword>
<keyword evidence="4" id="KW-0808">Transferase</keyword>
<reference evidence="8 9" key="2">
    <citation type="submission" date="2018-11" db="EMBL/GenBank/DDBJ databases">
        <authorList>
            <consortium name="Pathogen Informatics"/>
        </authorList>
    </citation>
    <scope>NUCLEOTIDE SEQUENCE [LARGE SCALE GENOMIC DNA]</scope>
</reference>
<evidence type="ECO:0000313" key="8">
    <source>
        <dbReference type="EMBL" id="VDL68511.1"/>
    </source>
</evidence>
<dbReference type="GO" id="GO:0005737">
    <property type="term" value="C:cytoplasm"/>
    <property type="evidence" value="ECO:0007669"/>
    <property type="project" value="TreeGrafter"/>
</dbReference>
<evidence type="ECO:0000259" key="7">
    <source>
        <dbReference type="PROSITE" id="PS50237"/>
    </source>
</evidence>
<evidence type="ECO:0000256" key="4">
    <source>
        <dbReference type="ARBA" id="ARBA00022679"/>
    </source>
</evidence>
<evidence type="ECO:0000256" key="1">
    <source>
        <dbReference type="ARBA" id="ARBA00000885"/>
    </source>
</evidence>
<dbReference type="Gene3D" id="3.90.1750.10">
    <property type="entry name" value="Hect, E3 ligase catalytic domains"/>
    <property type="match status" value="1"/>
</dbReference>
<keyword evidence="9" id="KW-1185">Reference proteome</keyword>
<dbReference type="STRING" id="27835.A0A0N4XQW9"/>
<dbReference type="GO" id="GO:0061630">
    <property type="term" value="F:ubiquitin protein ligase activity"/>
    <property type="evidence" value="ECO:0007669"/>
    <property type="project" value="UniProtKB-EC"/>
</dbReference>
<feature type="domain" description="HECT" evidence="7">
    <location>
        <begin position="1"/>
        <end position="77"/>
    </location>
</feature>
<dbReference type="InterPro" id="IPR035983">
    <property type="entry name" value="Hect_E3_ubiquitin_ligase"/>
</dbReference>
<dbReference type="SUPFAM" id="SSF56204">
    <property type="entry name" value="Hect, E3 ligase catalytic domain"/>
    <property type="match status" value="1"/>
</dbReference>
<comment type="pathway">
    <text evidence="2">Protein modification; protein ubiquitination.</text>
</comment>
<dbReference type="GO" id="GO:0048814">
    <property type="term" value="P:regulation of dendrite morphogenesis"/>
    <property type="evidence" value="ECO:0007669"/>
    <property type="project" value="TreeGrafter"/>
</dbReference>
<evidence type="ECO:0000256" key="3">
    <source>
        <dbReference type="ARBA" id="ARBA00012485"/>
    </source>
</evidence>
<gene>
    <name evidence="8" type="ORF">NBR_LOCUS4922</name>
</gene>
<dbReference type="GO" id="GO:0006511">
    <property type="term" value="P:ubiquitin-dependent protein catabolic process"/>
    <property type="evidence" value="ECO:0007669"/>
    <property type="project" value="TreeGrafter"/>
</dbReference>
<comment type="caution">
    <text evidence="6">Lacks conserved residue(s) required for the propagation of feature annotation.</text>
</comment>
<dbReference type="PROSITE" id="PS50237">
    <property type="entry name" value="HECT"/>
    <property type="match status" value="1"/>
</dbReference>
<dbReference type="PANTHER" id="PTHR11254">
    <property type="entry name" value="HECT DOMAIN UBIQUITIN-PROTEIN LIGASE"/>
    <property type="match status" value="1"/>
</dbReference>
<evidence type="ECO:0000313" key="10">
    <source>
        <dbReference type="WBParaSite" id="NBR_0000492101-mRNA-1"/>
    </source>
</evidence>
<dbReference type="InterPro" id="IPR050409">
    <property type="entry name" value="E3_ubiq-protein_ligase"/>
</dbReference>
<comment type="catalytic activity">
    <reaction evidence="1">
        <text>S-ubiquitinyl-[E2 ubiquitin-conjugating enzyme]-L-cysteine + [acceptor protein]-L-lysine = [E2 ubiquitin-conjugating enzyme]-L-cysteine + N(6)-ubiquitinyl-[acceptor protein]-L-lysine.</text>
        <dbReference type="EC" id="2.3.2.26"/>
    </reaction>
</comment>
<proteinExistence type="predicted"/>
<dbReference type="AlphaFoldDB" id="A0A0N4XQW9"/>
<name>A0A0N4XQW9_NIPBR</name>
<dbReference type="Gene3D" id="3.30.2160.10">
    <property type="entry name" value="Hect, E3 ligase catalytic domain"/>
    <property type="match status" value="1"/>
</dbReference>
<dbReference type="EMBL" id="UYSL01010349">
    <property type="protein sequence ID" value="VDL68511.1"/>
    <property type="molecule type" value="Genomic_DNA"/>
</dbReference>
<accession>A0A0N4XQW9</accession>
<dbReference type="Pfam" id="PF00632">
    <property type="entry name" value="HECT"/>
    <property type="match status" value="1"/>
</dbReference>
<evidence type="ECO:0000256" key="6">
    <source>
        <dbReference type="PROSITE-ProRule" id="PRU00104"/>
    </source>
</evidence>
<evidence type="ECO:0000256" key="5">
    <source>
        <dbReference type="ARBA" id="ARBA00022786"/>
    </source>
</evidence>
<dbReference type="GO" id="GO:0016567">
    <property type="term" value="P:protein ubiquitination"/>
    <property type="evidence" value="ECO:0007669"/>
    <property type="project" value="TreeGrafter"/>
</dbReference>
<organism evidence="10">
    <name type="scientific">Nippostrongylus brasiliensis</name>
    <name type="common">Rat hookworm</name>
    <dbReference type="NCBI Taxonomy" id="27835"/>
    <lineage>
        <taxon>Eukaryota</taxon>
        <taxon>Metazoa</taxon>
        <taxon>Ecdysozoa</taxon>
        <taxon>Nematoda</taxon>
        <taxon>Chromadorea</taxon>
        <taxon>Rhabditida</taxon>
        <taxon>Rhabditina</taxon>
        <taxon>Rhabditomorpha</taxon>
        <taxon>Strongyloidea</taxon>
        <taxon>Heligmosomidae</taxon>
        <taxon>Nippostrongylus</taxon>
    </lineage>
</organism>